<dbReference type="PANTHER" id="PTHR40552">
    <property type="entry name" value="AT05186P-RELATED"/>
    <property type="match status" value="1"/>
</dbReference>
<accession>A0A4V6RGN0</accession>
<reference evidence="2 3" key="1">
    <citation type="journal article" date="2019" name="Philos. Trans. R. Soc. Lond., B, Biol. Sci.">
        <title>Ant behaviour and brain gene expression of defending hosts depend on the ecological success of the intruding social parasite.</title>
        <authorList>
            <person name="Kaur R."/>
            <person name="Stoldt M."/>
            <person name="Jongepier E."/>
            <person name="Feldmeyer B."/>
            <person name="Menzel F."/>
            <person name="Bornberg-Bauer E."/>
            <person name="Foitzik S."/>
        </authorList>
    </citation>
    <scope>NUCLEOTIDE SEQUENCE [LARGE SCALE GENOMIC DNA]</scope>
    <source>
        <tissue evidence="2">Whole body</tissue>
    </source>
</reference>
<dbReference type="STRING" id="300112.A0A4V6RGN0"/>
<dbReference type="Gene3D" id="3.90.70.120">
    <property type="match status" value="1"/>
</dbReference>
<feature type="compositionally biased region" description="Acidic residues" evidence="1">
    <location>
        <begin position="711"/>
        <end position="729"/>
    </location>
</feature>
<evidence type="ECO:0000256" key="1">
    <source>
        <dbReference type="SAM" id="MobiDB-lite"/>
    </source>
</evidence>
<evidence type="ECO:0000313" key="3">
    <source>
        <dbReference type="Proteomes" id="UP000310200"/>
    </source>
</evidence>
<proteinExistence type="predicted"/>
<protein>
    <submittedName>
        <fullName evidence="2">Uncharacterized protein</fullName>
    </submittedName>
</protein>
<sequence>MRSKKKALFRIEIRRSRLPIDVETMRGRAGYCHMYTYPRTHALPETIRPSSGTECVNTRGPREPSLSLSRYEVTRVHGGRKGGGSGGGGGGDGGDGGGCGGGDQGTRHRSKVITRETSSISKRNAVSIAQVSRRGTLSVAEIVSGKITGDGRFIDVETITIGVCPTMRALGSISRSSDSDVSNFNLKLLGSFGSDGTQTEDETVTSEILGEAKTETDTDVTEVATIESGDEISTKYTDYESEMKLRKERFWIDKGLMNEASRRYAELRLKPEQEIALDVARLPDAEAVETTLPLREYLPLGGFQLEHKTRTTVGPDRRRRTRIWRSMRGKQPTRIFRRKPKEGWKRRSDVFPRDPPDEEFLLREQKSDFANRKELGHARAPISRPESRQKLMVDRSAGKRLGLVDGEYVILELPFDRVYANVVLHGQKGMHAREMYPSRERRNTWKFCFYQAIVALLAKTQLRYKYVSSDNIDYIYDHAWMLYTHIGTINVKARQRLDDVVVYNYKYSVEIELIDKMEDVVARDFDVFHKENGLKKRIPLTRKDPLRVKVELGCEKVTDSGYVSAHESMKHFEEWLLKLIAQYRDCILRTTRFSLAFWQDGLFWYVYNPYRCDEYGMWDEWGCGACIVKFCSADSLRRHLMILMLRCHAEVAYERDKDFSDIGEDELYVRFDVQLFHVTFHCCQLDNPKLLQRRVSKQPRRVDDDPSYSLEIEDLEDETDREEEDEEGDQREPRERATWLRRCRVTTWGKYAPADRERPDSAEITAADKARWHQYYVEEPNRLFSLWGDVHPTDDMFDEANRGMQAYACYVVCAGMTMITAPEYWSPNILDAIVMCGDRYYTRSKHEAELKSVDDRYGAASRSFKYLSDRFEIGEILFEARMLPAVRGRLYGESSECLWRMLERVFSSYNFAVLTCESACLGLFKFCGAYYMCDVNSFGPPLFRYGHGAAYLLRATSFRKFVTVLVLTVGSPDRSRFSLNPIEILRIVEMDTESRAKTRERRHRFPKMPGKLPRFASDGQKKRRMKK</sequence>
<dbReference type="AlphaFoldDB" id="A0A4V6RGN0"/>
<comment type="caution">
    <text evidence="2">The sequence shown here is derived from an EMBL/GenBank/DDBJ whole genome shotgun (WGS) entry which is preliminary data.</text>
</comment>
<organism evidence="2 3">
    <name type="scientific">Temnothorax longispinosus</name>
    <dbReference type="NCBI Taxonomy" id="300112"/>
    <lineage>
        <taxon>Eukaryota</taxon>
        <taxon>Metazoa</taxon>
        <taxon>Ecdysozoa</taxon>
        <taxon>Arthropoda</taxon>
        <taxon>Hexapoda</taxon>
        <taxon>Insecta</taxon>
        <taxon>Pterygota</taxon>
        <taxon>Neoptera</taxon>
        <taxon>Endopterygota</taxon>
        <taxon>Hymenoptera</taxon>
        <taxon>Apocrita</taxon>
        <taxon>Aculeata</taxon>
        <taxon>Formicoidea</taxon>
        <taxon>Formicidae</taxon>
        <taxon>Myrmicinae</taxon>
        <taxon>Temnothorax</taxon>
    </lineage>
</organism>
<dbReference type="PANTHER" id="PTHR40552:SF6">
    <property type="entry name" value="FI09606P-RELATED"/>
    <property type="match status" value="1"/>
</dbReference>
<name>A0A4V6RGN0_9HYME</name>
<dbReference type="EMBL" id="QBLH01000831">
    <property type="protein sequence ID" value="TGZ54134.1"/>
    <property type="molecule type" value="Genomic_DNA"/>
</dbReference>
<keyword evidence="3" id="KW-1185">Reference proteome</keyword>
<feature type="compositionally biased region" description="Gly residues" evidence="1">
    <location>
        <begin position="81"/>
        <end position="104"/>
    </location>
</feature>
<feature type="region of interest" description="Disordered" evidence="1">
    <location>
        <begin position="76"/>
        <end position="118"/>
    </location>
</feature>
<feature type="region of interest" description="Disordered" evidence="1">
    <location>
        <begin position="995"/>
        <end position="1027"/>
    </location>
</feature>
<feature type="region of interest" description="Disordered" evidence="1">
    <location>
        <begin position="696"/>
        <end position="735"/>
    </location>
</feature>
<evidence type="ECO:0000313" key="2">
    <source>
        <dbReference type="EMBL" id="TGZ54134.1"/>
    </source>
</evidence>
<dbReference type="Proteomes" id="UP000310200">
    <property type="component" value="Unassembled WGS sequence"/>
</dbReference>
<gene>
    <name evidence="2" type="ORF">DBV15_00258</name>
</gene>